<dbReference type="Proteomes" id="UP000054010">
    <property type="component" value="Unassembled WGS sequence"/>
</dbReference>
<dbReference type="HOGENOM" id="CLU_969244_0_0_0"/>
<comment type="caution">
    <text evidence="2">The sequence shown here is derived from an EMBL/GenBank/DDBJ whole genome shotgun (WGS) entry which is preliminary data.</text>
</comment>
<name>E1IDR8_9CHLR</name>
<organism evidence="2 3">
    <name type="scientific">Oscillochloris trichoides DG-6</name>
    <dbReference type="NCBI Taxonomy" id="765420"/>
    <lineage>
        <taxon>Bacteria</taxon>
        <taxon>Bacillati</taxon>
        <taxon>Chloroflexota</taxon>
        <taxon>Chloroflexia</taxon>
        <taxon>Chloroflexales</taxon>
        <taxon>Chloroflexineae</taxon>
        <taxon>Oscillochloridaceae</taxon>
        <taxon>Oscillochloris</taxon>
    </lineage>
</organism>
<gene>
    <name evidence="2" type="ORF">OSCT_1469</name>
</gene>
<evidence type="ECO:0000313" key="3">
    <source>
        <dbReference type="Proteomes" id="UP000054010"/>
    </source>
</evidence>
<feature type="transmembrane region" description="Helical" evidence="1">
    <location>
        <begin position="52"/>
        <end position="78"/>
    </location>
</feature>
<keyword evidence="3" id="KW-1185">Reference proteome</keyword>
<proteinExistence type="predicted"/>
<protein>
    <submittedName>
        <fullName evidence="2">Uncharacterized protein</fullName>
    </submittedName>
</protein>
<keyword evidence="1" id="KW-0812">Transmembrane</keyword>
<dbReference type="AlphaFoldDB" id="E1IDR8"/>
<keyword evidence="1" id="KW-0472">Membrane</keyword>
<accession>E1IDR8</accession>
<reference evidence="2 3" key="1">
    <citation type="journal article" date="2011" name="J. Bacteriol.">
        <title>Draft genome sequence of the anoxygenic filamentous phototrophic bacterium Oscillochloris trichoides subsp. DG-6.</title>
        <authorList>
            <person name="Kuznetsov B.B."/>
            <person name="Ivanovsky R.N."/>
            <person name="Keppen O.I."/>
            <person name="Sukhacheva M.V."/>
            <person name="Bumazhkin B.K."/>
            <person name="Patutina E.O."/>
            <person name="Beletsky A.V."/>
            <person name="Mardanov A.V."/>
            <person name="Baslerov R.V."/>
            <person name="Panteleeva A.N."/>
            <person name="Kolganova T.V."/>
            <person name="Ravin N.V."/>
            <person name="Skryabin K.G."/>
        </authorList>
    </citation>
    <scope>NUCLEOTIDE SEQUENCE [LARGE SCALE GENOMIC DNA]</scope>
    <source>
        <strain evidence="2 3">DG-6</strain>
    </source>
</reference>
<evidence type="ECO:0000313" key="2">
    <source>
        <dbReference type="EMBL" id="EFO80696.1"/>
    </source>
</evidence>
<dbReference type="EMBL" id="ADVR01000043">
    <property type="protein sequence ID" value="EFO80696.1"/>
    <property type="molecule type" value="Genomic_DNA"/>
</dbReference>
<keyword evidence="1" id="KW-1133">Transmembrane helix</keyword>
<sequence>MTTGHLIPPISINQRPGHLDPHIARIASYAQENAAVVQADAALRKQLTRKQYLFIGLIIFAGLTGFLLGIGIHIAFFFVTIIGEGFLMWQVDKIGKQIRALEEHPPTDLSGRCALATWLLSNLKHDLARRRRMVGVLDLNPTEDPANLLRTAPGLGNTTVSYYLRRWLDLEVCLIDGNELRLRISERIKVRPGHERRGSISGKTKWKSVKRVQQHRVTLRLQLNPERYNSVATRLPETPWQAGPMQVRWATQQSDEIRLMAELEAAQLSPEMLVQMLQAIYQHIVRR</sequence>
<evidence type="ECO:0000256" key="1">
    <source>
        <dbReference type="SAM" id="Phobius"/>
    </source>
</evidence>
<dbReference type="OrthoDB" id="9819529at2"/>